<dbReference type="CDD" id="cd07381">
    <property type="entry name" value="MPP_CapA"/>
    <property type="match status" value="1"/>
</dbReference>
<dbReference type="SUPFAM" id="SSF56300">
    <property type="entry name" value="Metallo-dependent phosphatases"/>
    <property type="match status" value="1"/>
</dbReference>
<dbReference type="InterPro" id="IPR052169">
    <property type="entry name" value="CW_Biosynth-Accessory"/>
</dbReference>
<evidence type="ECO:0000256" key="2">
    <source>
        <dbReference type="SAM" id="MobiDB-lite"/>
    </source>
</evidence>
<dbReference type="SMART" id="SM00854">
    <property type="entry name" value="PGA_cap"/>
    <property type="match status" value="1"/>
</dbReference>
<organism evidence="4 5">
    <name type="scientific">Geodermatophilus obscurus (strain ATCC 25078 / DSM 43160 / JCM 3152 / CCUG 61914 / KCC A-0152 / KCTC 9177 / NBRC 13315 / NRRL B-3577 / G-20)</name>
    <dbReference type="NCBI Taxonomy" id="526225"/>
    <lineage>
        <taxon>Bacteria</taxon>
        <taxon>Bacillati</taxon>
        <taxon>Actinomycetota</taxon>
        <taxon>Actinomycetes</taxon>
        <taxon>Geodermatophilales</taxon>
        <taxon>Geodermatophilaceae</taxon>
        <taxon>Geodermatophilus</taxon>
    </lineage>
</organism>
<dbReference type="Proteomes" id="UP000001382">
    <property type="component" value="Chromosome"/>
</dbReference>
<evidence type="ECO:0000259" key="3">
    <source>
        <dbReference type="SMART" id="SM00854"/>
    </source>
</evidence>
<dbReference type="HOGENOM" id="CLU_038823_1_1_11"/>
<dbReference type="Gene3D" id="3.60.21.10">
    <property type="match status" value="1"/>
</dbReference>
<reference evidence="4 5" key="1">
    <citation type="journal article" date="2010" name="Stand. Genomic Sci.">
        <title>Complete genome sequence of Geodermatophilus obscurus type strain (G-20).</title>
        <authorList>
            <person name="Ivanova N."/>
            <person name="Sikorski J."/>
            <person name="Jando M."/>
            <person name="Munk C."/>
            <person name="Lapidus A."/>
            <person name="Glavina Del Rio T."/>
            <person name="Copeland A."/>
            <person name="Tice H."/>
            <person name="Cheng J.-F."/>
            <person name="Lucas S."/>
            <person name="Chen F."/>
            <person name="Nolan M."/>
            <person name="Bruce D."/>
            <person name="Goodwin L."/>
            <person name="Pitluck S."/>
            <person name="Mavromatis K."/>
            <person name="Mikhailova N."/>
            <person name="Pati A."/>
            <person name="Chen A."/>
            <person name="Palaniappan K."/>
            <person name="Land M."/>
            <person name="Hauser L."/>
            <person name="Chang Y.-J."/>
            <person name="Jeffries C.D."/>
            <person name="Meincke L."/>
            <person name="Brettin T."/>
            <person name="Detter J.C."/>
            <person name="Detter J.C."/>
            <person name="Rohde M."/>
            <person name="Goeker M."/>
            <person name="Bristow J."/>
            <person name="Eisen J.A."/>
            <person name="Markowitz V."/>
            <person name="Hugenholtz P."/>
            <person name="Kyrpides N.C."/>
            <person name="Klenk H.-P."/>
        </authorList>
    </citation>
    <scope>NUCLEOTIDE SEQUENCE [LARGE SCALE GENOMIC DNA]</scope>
    <source>
        <strain evidence="5">ATCC 25078 / DSM 43160 / JCM 3152 / KCC A-0152 / KCTC 9177 / NBRC 13315 / NRRL B-3577 / G-20</strain>
    </source>
</reference>
<keyword evidence="5" id="KW-1185">Reference proteome</keyword>
<dbReference type="STRING" id="526225.Gobs_0698"/>
<dbReference type="InterPro" id="IPR029052">
    <property type="entry name" value="Metallo-depent_PP-like"/>
</dbReference>
<proteinExistence type="inferred from homology"/>
<evidence type="ECO:0000256" key="1">
    <source>
        <dbReference type="ARBA" id="ARBA00005662"/>
    </source>
</evidence>
<name>D2S853_GEOOG</name>
<dbReference type="eggNOG" id="COG2843">
    <property type="taxonomic scope" value="Bacteria"/>
</dbReference>
<dbReference type="OrthoDB" id="9810718at2"/>
<protein>
    <submittedName>
        <fullName evidence="4">Capsule synthesis protein, CapA</fullName>
    </submittedName>
</protein>
<evidence type="ECO:0000313" key="5">
    <source>
        <dbReference type="Proteomes" id="UP000001382"/>
    </source>
</evidence>
<dbReference type="InterPro" id="IPR019079">
    <property type="entry name" value="Capsule_synth_CapA"/>
</dbReference>
<accession>D2S853</accession>
<dbReference type="EMBL" id="CP001867">
    <property type="protein sequence ID" value="ADB73475.1"/>
    <property type="molecule type" value="Genomic_DNA"/>
</dbReference>
<comment type="similarity">
    <text evidence="1">Belongs to the CapA family.</text>
</comment>
<gene>
    <name evidence="4" type="ordered locus">Gobs_0698</name>
</gene>
<dbReference type="Pfam" id="PF09587">
    <property type="entry name" value="PGA_cap"/>
    <property type="match status" value="1"/>
</dbReference>
<feature type="region of interest" description="Disordered" evidence="2">
    <location>
        <begin position="38"/>
        <end position="59"/>
    </location>
</feature>
<feature type="domain" description="Capsule synthesis protein CapA" evidence="3">
    <location>
        <begin position="58"/>
        <end position="295"/>
    </location>
</feature>
<dbReference type="PANTHER" id="PTHR33393">
    <property type="entry name" value="POLYGLUTAMINE SYNTHESIS ACCESSORY PROTEIN RV0574C-RELATED"/>
    <property type="match status" value="1"/>
</dbReference>
<reference evidence="5" key="2">
    <citation type="submission" date="2010-01" db="EMBL/GenBank/DDBJ databases">
        <title>The complete genome of Geodermatophilus obscurus DSM 43160.</title>
        <authorList>
            <consortium name="US DOE Joint Genome Institute (JGI-PGF)"/>
            <person name="Lucas S."/>
            <person name="Copeland A."/>
            <person name="Lapidus A."/>
            <person name="Glavina del Rio T."/>
            <person name="Dalin E."/>
            <person name="Tice H."/>
            <person name="Bruce D."/>
            <person name="Goodwin L."/>
            <person name="Pitluck S."/>
            <person name="Kyrpides N."/>
            <person name="Mavromatis K."/>
            <person name="Ivanova N."/>
            <person name="Munk A.C."/>
            <person name="Brettin T."/>
            <person name="Detter J.C."/>
            <person name="Han C."/>
            <person name="Larimer F."/>
            <person name="Land M."/>
            <person name="Hauser L."/>
            <person name="Markowitz V."/>
            <person name="Cheng J.-F."/>
            <person name="Hugenholtz P."/>
            <person name="Woyke T."/>
            <person name="Wu D."/>
            <person name="Jando M."/>
            <person name="Schneider S."/>
            <person name="Klenk H.-P."/>
            <person name="Eisen J.A."/>
        </authorList>
    </citation>
    <scope>NUCLEOTIDE SEQUENCE [LARGE SCALE GENOMIC DNA]</scope>
    <source>
        <strain evidence="5">ATCC 25078 / DSM 43160 / JCM 3152 / KCC A-0152 / KCTC 9177 / NBRC 13315 / NRRL B-3577 / G-20</strain>
    </source>
</reference>
<evidence type="ECO:0000313" key="4">
    <source>
        <dbReference type="EMBL" id="ADB73475.1"/>
    </source>
</evidence>
<dbReference type="KEGG" id="gob:Gobs_0698"/>
<sequence>MKAGRHRSPRPARPMRVPVLLVALIFALAAAFSLGSSTEKSAPLTSGSSPPPRDTSVGISAVGNVIMGSTPELPPDGGRHLFDGVADRLAGDVVLANLDQALTDAAASTKCGADSSSCYAFRTPPSYARWLRQAGFTVINLANNHSRDFGDAGLRDTQAALTAHNLQYTGMPGQITLQDVGSVRVAILGFAPYHWAQSLLDIPAAQQMVRQAAAQADLVLVTIHAGAEGADRGHVPPGTEVFLGEDRGDAVAFSHAAIDAGADAVLGAGPHVLRGMEWYRGRLIAYSLGNFLGYETLSHTGAQGVGGIVTLQLTPDGSWHSGQLEGTVMVAPGVPQIDPDQRARALVQELSRTDFGACGVQLSAAGELNTPTC</sequence>
<dbReference type="AlphaFoldDB" id="D2S853"/>
<dbReference type="PANTHER" id="PTHR33393:SF11">
    <property type="entry name" value="POLYGLUTAMINE SYNTHESIS ACCESSORY PROTEIN RV0574C-RELATED"/>
    <property type="match status" value="1"/>
</dbReference>
<feature type="compositionally biased region" description="Polar residues" evidence="2">
    <location>
        <begin position="38"/>
        <end position="48"/>
    </location>
</feature>